<dbReference type="Proteomes" id="UP000556436">
    <property type="component" value="Unassembled WGS sequence"/>
</dbReference>
<evidence type="ECO:0000313" key="1">
    <source>
        <dbReference type="EMBL" id="MBB4889176.1"/>
    </source>
</evidence>
<dbReference type="EMBL" id="JACHJG010000012">
    <property type="protein sequence ID" value="MBB4889176.1"/>
    <property type="molecule type" value="Genomic_DNA"/>
</dbReference>
<protein>
    <submittedName>
        <fullName evidence="1">Uncharacterized protein</fullName>
    </submittedName>
</protein>
<dbReference type="RefSeq" id="WP_229822120.1">
    <property type="nucleotide sequence ID" value="NZ_BMRW01000002.1"/>
</dbReference>
<keyword evidence="2" id="KW-1185">Reference proteome</keyword>
<evidence type="ECO:0000313" key="2">
    <source>
        <dbReference type="Proteomes" id="UP000556436"/>
    </source>
</evidence>
<proteinExistence type="predicted"/>
<dbReference type="AlphaFoldDB" id="A0A7W7PFS1"/>
<organism evidence="1 2">
    <name type="scientific">Streptomyces netropsis</name>
    <name type="common">Streptoverticillium netropsis</name>
    <dbReference type="NCBI Taxonomy" id="55404"/>
    <lineage>
        <taxon>Bacteria</taxon>
        <taxon>Bacillati</taxon>
        <taxon>Actinomycetota</taxon>
        <taxon>Actinomycetes</taxon>
        <taxon>Kitasatosporales</taxon>
        <taxon>Streptomycetaceae</taxon>
        <taxon>Streptomyces</taxon>
    </lineage>
</organism>
<name>A0A7W7PFS1_STRNE</name>
<comment type="caution">
    <text evidence="1">The sequence shown here is derived from an EMBL/GenBank/DDBJ whole genome shotgun (WGS) entry which is preliminary data.</text>
</comment>
<sequence>MVIMRPAIPSEMVKLDPIDVRRPIGRISVVTMEKIPSITEMTASHEMKGERSGDAGDWTEGVVAVDMNPVLSWSSHGECDL</sequence>
<gene>
    <name evidence="1" type="ORF">FHS38_005251</name>
</gene>
<reference evidence="1 2" key="1">
    <citation type="submission" date="2020-08" db="EMBL/GenBank/DDBJ databases">
        <title>Genomic Encyclopedia of Type Strains, Phase III (KMG-III): the genomes of soil and plant-associated and newly described type strains.</title>
        <authorList>
            <person name="Whitman W."/>
        </authorList>
    </citation>
    <scope>NUCLEOTIDE SEQUENCE [LARGE SCALE GENOMIC DNA]</scope>
    <source>
        <strain evidence="1 2">CECT 3265</strain>
    </source>
</reference>
<accession>A0A7W7PFS1</accession>